<sequence>MTIRKTFQWMLLLLLLAVVGGGGYTWWMWHRSDILLREMILAKIKGKAPGWDITIDRTHYDWQRRVLIQGVQLKVKGKSEAIISIPEMIVTIDRDALVDRQEVLIHKIQIQQPTINLARHPDGTWNFQQLPPLPKSKSSKGAAPEIEIQQAVVHVLLQHGKGIKTGKITLDNANFKIVPSGKQQFVIQGLTHVNQAGNLEIEGEWNSVKKSWSLHGHMKDVTSNGELSSLALGVAPDLRERLSQANAALQKKLSPSSTRNPLLRRNVELASDESFVKNLALPVVSTSVVSKDAFATIGIEATVDVEFRIAKWSSQQEPDFAIHVDVKKGEISNPILPFPLRNLQGSFDWDNEKIVLKKLTATNEQTKLSLIGQAKRTSDSILSRYDLTITNMQFGNRLRTRIPQPMWKLYDSLQPTGFADVRCSFLSDTSGKWSVQNFLLEAKGLEVRPVQFPYPVTQIVGTARQLSGKRDLELSFTGYAGSRPVNVSGYVKNVGREAEIGYNLRVKKLPVDEALLSACKPAARKTLEALKFQGEIDDVRMAFYRPPGLKEKLQSRLVVQITNGSINYDKFPYPINKISGRILFDSSKKVWDFRNLVGYHNSTKIGLTGTFGKRDIKDPGALQLTILVQGGHFDRALERALPEPIQKGWNIVSPKGDLDFRTEIEWVPGQKVHVTLPEATMSKGSILLRSFPYALENVTAKFRYENDRLEILAFDATHDETKVSVIGFVECPHNKRGDWRVRLKEIYVNHMRPDRTLRRALPEDLQKAVESLNPQGKMSLVGMVEFRGTGQPNEPVTAAWDLEFLLPKNELTTGVALSNVKGHLFLRGTFDGSRVKLAGKIDLNQATFLDYTLYDIRGPFRLIGKQLIVGSREALMRTKRTRKQKSISPRDRITAHFSRGIVTLDAAAVLSEETPYRLKATISRGSLKRFAKLYLPKMKKINGVINGWIDLHGRGSETAKMSGRGQV</sequence>
<name>A0A3B1DYA1_9ZZZZ</name>
<feature type="non-terminal residue" evidence="2">
    <location>
        <position position="967"/>
    </location>
</feature>
<keyword evidence="1" id="KW-1133">Transmembrane helix</keyword>
<dbReference type="AlphaFoldDB" id="A0A3B1DYA1"/>
<evidence type="ECO:0000256" key="1">
    <source>
        <dbReference type="SAM" id="Phobius"/>
    </source>
</evidence>
<evidence type="ECO:0008006" key="3">
    <source>
        <dbReference type="Google" id="ProtNLM"/>
    </source>
</evidence>
<reference evidence="2" key="1">
    <citation type="submission" date="2018-06" db="EMBL/GenBank/DDBJ databases">
        <authorList>
            <person name="Zhirakovskaya E."/>
        </authorList>
    </citation>
    <scope>NUCLEOTIDE SEQUENCE</scope>
</reference>
<proteinExistence type="predicted"/>
<protein>
    <recommendedName>
        <fullName evidence="3">AsmA-like C-terminal domain-containing protein</fullName>
    </recommendedName>
</protein>
<accession>A0A3B1DYA1</accession>
<keyword evidence="1" id="KW-0472">Membrane</keyword>
<dbReference type="EMBL" id="UOGL01000522">
    <property type="protein sequence ID" value="VAX41228.1"/>
    <property type="molecule type" value="Genomic_DNA"/>
</dbReference>
<feature type="transmembrane region" description="Helical" evidence="1">
    <location>
        <begin position="7"/>
        <end position="29"/>
    </location>
</feature>
<keyword evidence="1" id="KW-0812">Transmembrane</keyword>
<gene>
    <name evidence="2" type="ORF">MNBD_PLANCTO02-2180</name>
</gene>
<organism evidence="2">
    <name type="scientific">hydrothermal vent metagenome</name>
    <dbReference type="NCBI Taxonomy" id="652676"/>
    <lineage>
        <taxon>unclassified sequences</taxon>
        <taxon>metagenomes</taxon>
        <taxon>ecological metagenomes</taxon>
    </lineage>
</organism>
<evidence type="ECO:0000313" key="2">
    <source>
        <dbReference type="EMBL" id="VAX41228.1"/>
    </source>
</evidence>